<dbReference type="KEGG" id="amic:Ami3637_08120"/>
<proteinExistence type="predicted"/>
<feature type="transmembrane region" description="Helical" evidence="1">
    <location>
        <begin position="429"/>
        <end position="449"/>
    </location>
</feature>
<feature type="transmembrane region" description="Helical" evidence="1">
    <location>
        <begin position="983"/>
        <end position="1009"/>
    </location>
</feature>
<name>A0A6P1MEC6_9FIRM</name>
<feature type="transmembrane region" description="Helical" evidence="1">
    <location>
        <begin position="461"/>
        <end position="480"/>
    </location>
</feature>
<feature type="transmembrane region" description="Helical" evidence="1">
    <location>
        <begin position="906"/>
        <end position="930"/>
    </location>
</feature>
<dbReference type="Gene3D" id="3.30.70.1430">
    <property type="entry name" value="Multidrug efflux transporter AcrB pore domain"/>
    <property type="match status" value="2"/>
</dbReference>
<dbReference type="RefSeq" id="WP_162362142.1">
    <property type="nucleotide sequence ID" value="NZ_CP047591.1"/>
</dbReference>
<evidence type="ECO:0000256" key="1">
    <source>
        <dbReference type="SAM" id="Phobius"/>
    </source>
</evidence>
<keyword evidence="1" id="KW-0472">Membrane</keyword>
<dbReference type="Gene3D" id="3.30.70.1320">
    <property type="entry name" value="Multidrug efflux transporter AcrB pore domain like"/>
    <property type="match status" value="1"/>
</dbReference>
<dbReference type="SUPFAM" id="SSF82693">
    <property type="entry name" value="Multidrug efflux transporter AcrB pore domain, PN1, PN2, PC1 and PC2 subdomains"/>
    <property type="match status" value="3"/>
</dbReference>
<dbReference type="Gene3D" id="1.20.1640.10">
    <property type="entry name" value="Multidrug efflux transporter AcrB transmembrane domain"/>
    <property type="match status" value="2"/>
</dbReference>
<dbReference type="PANTHER" id="PTHR32063">
    <property type="match status" value="1"/>
</dbReference>
<feature type="transmembrane region" description="Helical" evidence="1">
    <location>
        <begin position="536"/>
        <end position="555"/>
    </location>
</feature>
<dbReference type="Pfam" id="PF00873">
    <property type="entry name" value="ACR_tran"/>
    <property type="match status" value="1"/>
</dbReference>
<dbReference type="PRINTS" id="PR00702">
    <property type="entry name" value="ACRIFLAVINRP"/>
</dbReference>
<protein>
    <submittedName>
        <fullName evidence="2">MMPL family transporter</fullName>
    </submittedName>
</protein>
<feature type="transmembrane region" description="Helical" evidence="1">
    <location>
        <begin position="880"/>
        <end position="900"/>
    </location>
</feature>
<feature type="transmembrane region" description="Helical" evidence="1">
    <location>
        <begin position="12"/>
        <end position="32"/>
    </location>
</feature>
<gene>
    <name evidence="2" type="ORF">Ami3637_08120</name>
</gene>
<dbReference type="Proteomes" id="UP000463883">
    <property type="component" value="Chromosome"/>
</dbReference>
<dbReference type="AlphaFoldDB" id="A0A6P1MEC6"/>
<organism evidence="2 3">
    <name type="scientific">Aminipila terrae</name>
    <dbReference type="NCBI Taxonomy" id="2697030"/>
    <lineage>
        <taxon>Bacteria</taxon>
        <taxon>Bacillati</taxon>
        <taxon>Bacillota</taxon>
        <taxon>Clostridia</taxon>
        <taxon>Peptostreptococcales</taxon>
        <taxon>Anaerovoracaceae</taxon>
        <taxon>Aminipila</taxon>
    </lineage>
</organism>
<feature type="transmembrane region" description="Helical" evidence="1">
    <location>
        <begin position="385"/>
        <end position="408"/>
    </location>
</feature>
<dbReference type="GO" id="GO:0005886">
    <property type="term" value="C:plasma membrane"/>
    <property type="evidence" value="ECO:0007669"/>
    <property type="project" value="TreeGrafter"/>
</dbReference>
<dbReference type="InterPro" id="IPR001036">
    <property type="entry name" value="Acrflvin-R"/>
</dbReference>
<keyword evidence="1" id="KW-0812">Transmembrane</keyword>
<dbReference type="EMBL" id="CP047591">
    <property type="protein sequence ID" value="QHI72372.1"/>
    <property type="molecule type" value="Genomic_DNA"/>
</dbReference>
<feature type="transmembrane region" description="Helical" evidence="1">
    <location>
        <begin position="853"/>
        <end position="873"/>
    </location>
</feature>
<feature type="transmembrane region" description="Helical" evidence="1">
    <location>
        <begin position="332"/>
        <end position="351"/>
    </location>
</feature>
<dbReference type="Gene3D" id="3.30.2090.10">
    <property type="entry name" value="Multidrug efflux transporter AcrB TolC docking domain, DN and DC subdomains"/>
    <property type="match status" value="2"/>
</dbReference>
<dbReference type="PANTHER" id="PTHR32063:SF0">
    <property type="entry name" value="SWARMING MOTILITY PROTEIN SWRC"/>
    <property type="match status" value="1"/>
</dbReference>
<reference evidence="2 3" key="1">
    <citation type="submission" date="2020-01" db="EMBL/GenBank/DDBJ databases">
        <title>Genomic analysis of Aminipila sp. CBA3637.</title>
        <authorList>
            <person name="Kim Y.B."/>
            <person name="Roh S.W."/>
        </authorList>
    </citation>
    <scope>NUCLEOTIDE SEQUENCE [LARGE SCALE GENOMIC DNA]</scope>
    <source>
        <strain evidence="2 3">CBA3637</strain>
    </source>
</reference>
<feature type="transmembrane region" description="Helical" evidence="1">
    <location>
        <begin position="951"/>
        <end position="971"/>
    </location>
</feature>
<keyword evidence="3" id="KW-1185">Reference proteome</keyword>
<dbReference type="SUPFAM" id="SSF82714">
    <property type="entry name" value="Multidrug efflux transporter AcrB TolC docking domain, DN and DC subdomains"/>
    <property type="match status" value="2"/>
</dbReference>
<feature type="transmembrane region" description="Helical" evidence="1">
    <location>
        <begin position="358"/>
        <end position="379"/>
    </location>
</feature>
<keyword evidence="1" id="KW-1133">Transmembrane helix</keyword>
<evidence type="ECO:0000313" key="3">
    <source>
        <dbReference type="Proteomes" id="UP000463883"/>
    </source>
</evidence>
<sequence length="1020" mass="110922">MFLTDISLRRPVFATVCIIALLVMGVISFFGLGSDEFPPAEFPYVTVTIVEPGASPNQIQDNVTKKVEDAIGQVAGMKHINSTCQNNVSITYAEFTLETRSADAVQNVRDKIGTIRSSLPKDCEEPIIASFDPTSKPVVSLAITGKASLREMTTTVNDLIKPKLETISGVGSVKIYGSEEREIHINLNRDKVSMYGLTTNEIATALKSTNMEASAGKITQGTSQFSLHTNGLITKLDDFKTLVISRQNGQPIYLQDIATIEDGTKEKDSMAFYQGRKAIGIDIVKQSGVSTIDVADQITRECENIQKELPADMHLKVVKDNSIIIKASVDEVLKTIVEGAILAVLIVFLFLANWRTTIISAIALPTSVIGVFALMKVLGFTLNTMTLTALSLSVGLLIDDAIVVIENIERHRHMGKNGFEATKDGTSEIGLAVIATTLALVAVFLPVGMLNGVVGQFFKQFGITVVGSVLISLFVSFTLVPMLSSRYLKDEEHAESKYKIVSLIKKGANWFNLKFDCLAEHYSGLLEIVFKHKIKLLLCTVLLFTGSMVAAANMGTDFIPKSDLSKMNIVVEPDAGLTKEATGNKMLQLDSILRKNKEVTKVYATVQDDAGNLYVELVDREERDKSIDQLAQELRAEFKKVPGIRVSITPVSLGPTGDLKDIEFNIVGDDINTLQEYGEKAQKVLEELPGVVDVVSSYKPGSPQSNIVINQQKAADLGVEPAQALDALYTLYNGAVVSQFKDGQDQVDIRLQLEENNRNDIDNLNSIFLKSSTSGQLIPLSAIADKEFNPSPGVISRYDKQQRIYISGNIQGASAGEVNEIFLKKLNKEATLPVGCKVVSGDMTELMDDSITGMFFALLMAVLFIIFIMAAQFESFIDPLAVVLSLPLAVIGAIFGLLIMGSNINLISLIGMIMLMGLVTKNAILLIDFARNEIKKGKPCNQALILAGKTRLRPIIMTTLAMVLGMIPMAMGEGAGGETRAPMAYAIIGGLISSTLLTLFVVPVIYSFIQNVKNKFHLSK</sequence>
<evidence type="ECO:0000313" key="2">
    <source>
        <dbReference type="EMBL" id="QHI72372.1"/>
    </source>
</evidence>
<accession>A0A6P1MEC6</accession>
<dbReference type="Gene3D" id="3.30.70.1440">
    <property type="entry name" value="Multidrug efflux transporter AcrB pore domain"/>
    <property type="match status" value="1"/>
</dbReference>
<dbReference type="InterPro" id="IPR027463">
    <property type="entry name" value="AcrB_DN_DC_subdom"/>
</dbReference>
<dbReference type="SUPFAM" id="SSF82866">
    <property type="entry name" value="Multidrug efflux transporter AcrB transmembrane domain"/>
    <property type="match status" value="2"/>
</dbReference>
<dbReference type="GO" id="GO:0042910">
    <property type="term" value="F:xenobiotic transmembrane transporter activity"/>
    <property type="evidence" value="ECO:0007669"/>
    <property type="project" value="TreeGrafter"/>
</dbReference>